<accession>A0A9X2PJY7</accession>
<evidence type="ECO:0000256" key="6">
    <source>
        <dbReference type="ARBA" id="ARBA00022989"/>
    </source>
</evidence>
<dbReference type="Gene3D" id="1.10.3720.10">
    <property type="entry name" value="MetI-like"/>
    <property type="match status" value="1"/>
</dbReference>
<evidence type="ECO:0000313" key="10">
    <source>
        <dbReference type="EMBL" id="MCS0497460.1"/>
    </source>
</evidence>
<feature type="transmembrane region" description="Helical" evidence="8">
    <location>
        <begin position="157"/>
        <end position="183"/>
    </location>
</feature>
<dbReference type="SUPFAM" id="SSF161098">
    <property type="entry name" value="MetI-like"/>
    <property type="match status" value="1"/>
</dbReference>
<feature type="transmembrane region" description="Helical" evidence="8">
    <location>
        <begin position="259"/>
        <end position="282"/>
    </location>
</feature>
<evidence type="ECO:0000313" key="11">
    <source>
        <dbReference type="Proteomes" id="UP001151088"/>
    </source>
</evidence>
<dbReference type="PROSITE" id="PS50928">
    <property type="entry name" value="ABC_TM1"/>
    <property type="match status" value="1"/>
</dbReference>
<feature type="transmembrane region" description="Helical" evidence="8">
    <location>
        <begin position="209"/>
        <end position="239"/>
    </location>
</feature>
<evidence type="ECO:0000256" key="7">
    <source>
        <dbReference type="ARBA" id="ARBA00023136"/>
    </source>
</evidence>
<keyword evidence="4" id="KW-1003">Cell membrane</keyword>
<gene>
    <name evidence="10" type="ORF">NVS89_20420</name>
</gene>
<dbReference type="InterPro" id="IPR000515">
    <property type="entry name" value="MetI-like"/>
</dbReference>
<feature type="transmembrane region" description="Helical" evidence="8">
    <location>
        <begin position="104"/>
        <end position="122"/>
    </location>
</feature>
<evidence type="ECO:0000256" key="1">
    <source>
        <dbReference type="ARBA" id="ARBA00004651"/>
    </source>
</evidence>
<dbReference type="AlphaFoldDB" id="A0A9X2PJY7"/>
<dbReference type="GO" id="GO:0055085">
    <property type="term" value="P:transmembrane transport"/>
    <property type="evidence" value="ECO:0007669"/>
    <property type="project" value="InterPro"/>
</dbReference>
<keyword evidence="6 8" id="KW-1133">Transmembrane helix</keyword>
<name>A0A9X2PJY7_9HYPH</name>
<feature type="domain" description="ABC transmembrane type-1" evidence="9">
    <location>
        <begin position="76"/>
        <end position="282"/>
    </location>
</feature>
<dbReference type="RefSeq" id="WP_258734608.1">
    <property type="nucleotide sequence ID" value="NZ_JANTHZ010000012.1"/>
</dbReference>
<dbReference type="CDD" id="cd06261">
    <property type="entry name" value="TM_PBP2"/>
    <property type="match status" value="1"/>
</dbReference>
<sequence>MAGSQDSGPSPTSPAPVLPLFQRSWFAPTVLLAPTLLWLIFFYIAPIALMVWRGLMDTGLQGYIKIFSSDIYLKVFWNTLQISIITTIGCLVLGYPIAFALTVVGRRLQALILVLVTLPYWLDYVVRSYSWIVLLGRRGLINNILVGLGIVDQPLPLLFNLFSVCVGMIQVLLPIMILALFGAMSRIDRRLMLAAEIHGASRWRAFRTVFFPLSLAGVYSACLLIFISALGFFIVPALIGSPRQTMITQSILVLAETLLNWTDAAALSIVLLVATMVLTIIYDRFFNIDRLWGGDQR</sequence>
<evidence type="ECO:0000256" key="2">
    <source>
        <dbReference type="ARBA" id="ARBA00007069"/>
    </source>
</evidence>
<reference evidence="10" key="1">
    <citation type="submission" date="2022-08" db="EMBL/GenBank/DDBJ databases">
        <authorList>
            <person name="Li F."/>
        </authorList>
    </citation>
    <scope>NUCLEOTIDE SEQUENCE</scope>
    <source>
        <strain evidence="10">MQZ15Z-1</strain>
    </source>
</reference>
<comment type="similarity">
    <text evidence="2">Belongs to the binding-protein-dependent transport system permease family. CysTW subfamily.</text>
</comment>
<evidence type="ECO:0000256" key="5">
    <source>
        <dbReference type="ARBA" id="ARBA00022692"/>
    </source>
</evidence>
<feature type="transmembrane region" description="Helical" evidence="8">
    <location>
        <begin position="35"/>
        <end position="55"/>
    </location>
</feature>
<keyword evidence="7 8" id="KW-0472">Membrane</keyword>
<dbReference type="GO" id="GO:0005886">
    <property type="term" value="C:plasma membrane"/>
    <property type="evidence" value="ECO:0007669"/>
    <property type="project" value="UniProtKB-SubCell"/>
</dbReference>
<comment type="subcellular location">
    <subcellularLocation>
        <location evidence="1 8">Cell membrane</location>
        <topology evidence="1 8">Multi-pass membrane protein</topology>
    </subcellularLocation>
</comment>
<feature type="transmembrane region" description="Helical" evidence="8">
    <location>
        <begin position="75"/>
        <end position="98"/>
    </location>
</feature>
<evidence type="ECO:0000256" key="4">
    <source>
        <dbReference type="ARBA" id="ARBA00022475"/>
    </source>
</evidence>
<evidence type="ECO:0000256" key="3">
    <source>
        <dbReference type="ARBA" id="ARBA00022448"/>
    </source>
</evidence>
<dbReference type="EMBL" id="JANTHZ010000012">
    <property type="protein sequence ID" value="MCS0497460.1"/>
    <property type="molecule type" value="Genomic_DNA"/>
</dbReference>
<organism evidence="10 11">
    <name type="scientific">Ancylobacter mangrovi</name>
    <dbReference type="NCBI Taxonomy" id="2972472"/>
    <lineage>
        <taxon>Bacteria</taxon>
        <taxon>Pseudomonadati</taxon>
        <taxon>Pseudomonadota</taxon>
        <taxon>Alphaproteobacteria</taxon>
        <taxon>Hyphomicrobiales</taxon>
        <taxon>Xanthobacteraceae</taxon>
        <taxon>Ancylobacter</taxon>
    </lineage>
</organism>
<evidence type="ECO:0000259" key="9">
    <source>
        <dbReference type="PROSITE" id="PS50928"/>
    </source>
</evidence>
<keyword evidence="5 8" id="KW-0812">Transmembrane</keyword>
<dbReference type="Pfam" id="PF00528">
    <property type="entry name" value="BPD_transp_1"/>
    <property type="match status" value="1"/>
</dbReference>
<comment type="caution">
    <text evidence="10">The sequence shown here is derived from an EMBL/GenBank/DDBJ whole genome shotgun (WGS) entry which is preliminary data.</text>
</comment>
<keyword evidence="11" id="KW-1185">Reference proteome</keyword>
<protein>
    <submittedName>
        <fullName evidence="10">ABC transporter permease</fullName>
    </submittedName>
</protein>
<keyword evidence="3 8" id="KW-0813">Transport</keyword>
<dbReference type="InterPro" id="IPR035906">
    <property type="entry name" value="MetI-like_sf"/>
</dbReference>
<dbReference type="Proteomes" id="UP001151088">
    <property type="component" value="Unassembled WGS sequence"/>
</dbReference>
<dbReference type="PANTHER" id="PTHR42929:SF5">
    <property type="entry name" value="ABC TRANSPORTER PERMEASE PROTEIN"/>
    <property type="match status" value="1"/>
</dbReference>
<proteinExistence type="inferred from homology"/>
<dbReference type="PANTHER" id="PTHR42929">
    <property type="entry name" value="INNER MEMBRANE ABC TRANSPORTER PERMEASE PROTEIN YDCU-RELATED-RELATED"/>
    <property type="match status" value="1"/>
</dbReference>
<evidence type="ECO:0000256" key="8">
    <source>
        <dbReference type="RuleBase" id="RU363032"/>
    </source>
</evidence>